<dbReference type="Pfam" id="PF12783">
    <property type="entry name" value="Sec7-like_HUS"/>
    <property type="match status" value="1"/>
</dbReference>
<dbReference type="Pfam" id="PF16213">
    <property type="entry name" value="DCB"/>
    <property type="match status" value="1"/>
</dbReference>
<evidence type="ECO:0000256" key="1">
    <source>
        <dbReference type="ARBA" id="ARBA00008144"/>
    </source>
</evidence>
<evidence type="ECO:0000259" key="5">
    <source>
        <dbReference type="Pfam" id="PF12783"/>
    </source>
</evidence>
<gene>
    <name evidence="8" type="ORF">CDV56_109668</name>
</gene>
<feature type="compositionally biased region" description="Basic residues" evidence="4">
    <location>
        <begin position="704"/>
        <end position="713"/>
    </location>
</feature>
<dbReference type="STRING" id="41047.A0A397I5C1"/>
<dbReference type="GO" id="GO:0015031">
    <property type="term" value="P:protein transport"/>
    <property type="evidence" value="ECO:0007669"/>
    <property type="project" value="UniProtKB-KW"/>
</dbReference>
<organism evidence="8 9">
    <name type="scientific">Aspergillus thermomutatus</name>
    <name type="common">Neosartorya pseudofischeri</name>
    <dbReference type="NCBI Taxonomy" id="41047"/>
    <lineage>
        <taxon>Eukaryota</taxon>
        <taxon>Fungi</taxon>
        <taxon>Dikarya</taxon>
        <taxon>Ascomycota</taxon>
        <taxon>Pezizomycotina</taxon>
        <taxon>Eurotiomycetes</taxon>
        <taxon>Eurotiomycetidae</taxon>
        <taxon>Eurotiales</taxon>
        <taxon>Aspergillaceae</taxon>
        <taxon>Aspergillus</taxon>
        <taxon>Aspergillus subgen. Fumigati</taxon>
    </lineage>
</organism>
<evidence type="ECO:0000259" key="6">
    <source>
        <dbReference type="Pfam" id="PF16206"/>
    </source>
</evidence>
<dbReference type="InterPro" id="IPR032629">
    <property type="entry name" value="DCB_dom"/>
</dbReference>
<evidence type="ECO:0000256" key="4">
    <source>
        <dbReference type="SAM" id="MobiDB-lite"/>
    </source>
</evidence>
<proteinExistence type="inferred from homology"/>
<feature type="compositionally biased region" description="Polar residues" evidence="4">
    <location>
        <begin position="401"/>
        <end position="410"/>
    </location>
</feature>
<protein>
    <recommendedName>
        <fullName evidence="10">Endosomal peripheral membrane protein</fullName>
    </recommendedName>
</protein>
<evidence type="ECO:0000313" key="8">
    <source>
        <dbReference type="EMBL" id="RHZ68554.1"/>
    </source>
</evidence>
<dbReference type="InterPro" id="IPR032691">
    <property type="entry name" value="Mon2/Sec7/BIG1-like_HUS"/>
</dbReference>
<keyword evidence="2" id="KW-0813">Transport</keyword>
<dbReference type="VEuPathDB" id="FungiDB:CDV56_109668"/>
<evidence type="ECO:0000259" key="7">
    <source>
        <dbReference type="Pfam" id="PF16213"/>
    </source>
</evidence>
<feature type="region of interest" description="Disordered" evidence="4">
    <location>
        <begin position="681"/>
        <end position="720"/>
    </location>
</feature>
<evidence type="ECO:0000256" key="3">
    <source>
        <dbReference type="ARBA" id="ARBA00022927"/>
    </source>
</evidence>
<feature type="domain" description="Mon2 C-terminal" evidence="6">
    <location>
        <begin position="920"/>
        <end position="1155"/>
    </location>
</feature>
<dbReference type="InterPro" id="IPR016024">
    <property type="entry name" value="ARM-type_fold"/>
</dbReference>
<feature type="domain" description="Mon2/Sec7/BIG1-like dimerisation and cyclophilin-binding" evidence="7">
    <location>
        <begin position="7"/>
        <end position="92"/>
    </location>
</feature>
<dbReference type="PANTHER" id="PTHR10663">
    <property type="entry name" value="GUANYL-NUCLEOTIDE EXCHANGE FACTOR"/>
    <property type="match status" value="1"/>
</dbReference>
<feature type="region of interest" description="Disordered" evidence="4">
    <location>
        <begin position="1504"/>
        <end position="1525"/>
    </location>
</feature>
<name>A0A397I5C1_ASPTH</name>
<dbReference type="Proteomes" id="UP000215305">
    <property type="component" value="Unassembled WGS sequence"/>
</dbReference>
<dbReference type="PANTHER" id="PTHR10663:SF333">
    <property type="entry name" value="PROTEIN MON2 HOMOLOG"/>
    <property type="match status" value="1"/>
</dbReference>
<keyword evidence="3" id="KW-0653">Protein transport</keyword>
<comment type="similarity">
    <text evidence="1">Belongs to the MON2 family.</text>
</comment>
<sequence>MQSLPPSELLKDVLGGLKETTSLSLDIQLKILQSLPSLLQHYSNDLGGELLVSTLEICATLQASKTLAVSSTAAATLQQLVVSTFERVAEEDKTLDEGKPRVTIKLDASSVDIGYSAYDALRVLDDLCRLVDGEQLHFLRIKSLSQTFTLELIESVLTNSGRLFVGHAELTHTLRTRLMPMTVRYLSERHGFALTVRVARILLILLKRHMSLLTAECEMALGLLTHLLEPDGTSPWKRVLCMEVFRGLYAEPGLVRLIYSLYDGEDSRKNILKDHMASLVRLASEKPSLIGLSSRSTVPLRAEHARSITEEQITLEAGGVAGVIGATGPSTETSFQGISSQWSTVRTPYIELLDKTDPPSPPETYIYSLVLNCISTFAEGLAKFILPLTVPDSKPKRKSRITSPDKSVSNGPAHDLQRTDSGIHRSNSKKLAMPLNPLDLDSHPQLTAIRTCAGIIENCWPAILATCSTFLYASLDEEFYHNLVRSFQKLAHVAGLLRLSIPRDAFLTTLGKATMPADVGGVKSAGASTAAVSDSHSITAMDEKRKGGAVSLVSSPFPADGPNASAEIASLSLSTRNLLCLRALLNLGIALGPTLDQPAWSIILGTLQDADLLIGMASSKTKNSINNLGEVSGDMSKANLGAEITAVQAASAKLFESTGEYPSDSFYGLLIALLDLSGMTEEPVEDGPSEKIPGAPNSPPSQKHIGRARRNNRRVSSVVEKSRMHDEELKFVLEKAKEVAQANLERLSSLADANRGAWQLLTERLIATAANPETSQRLRLKANGVLSYVISETMKQRDNADDSVQNARHIRNLEALNMQVSTLYSVNACMPGLPSTSVVEIHEQSLETLKSILEQYAESFHDGWTLVFSLISSVFGDVSNGENATATGDTSSRARDTRSVADSPRLVRAAYKSLQLVASDFIALLPRQCRLDLVNSLSRFALQQQDFNISLTTTSSFWNVSDFLQGQIEEFCIESHVELSVSEETLSTLARGDEPSISRNALWLLLLLRIVGLARDSRLEIRNCAIQTLLRIFDAYGQQLSPKAWRLCLNRVLFLMVEAIELELARSRTAEKARSFEVLQSWIETAVVMIKGFSTLITTFFEPIVGDDAFDDSWERLLGYFHKLISSNFLELIEAVFSSLANILLRVQTTSNMSKKALQLTWSLWVAGHPSNREDMIDLERPNQDASSAYLQTFQQVYRLYKDDLGDDHIEQILHHLRLLTWNSISPRYSPDIDRVSDLQAIIIECMKLLCSDKPEAQPKIVFCLADFVDSALTKWSPDSDPRRPTFVAFSKSAVELLRWYIAAFGIRKDIFSNGSLSAALEHLGNPIVQRYEWAGKDRDPSLWQKSTTAVLDILYVAVPYVEKQYEDSNLEEISRFWKCVVDITNGIASAKGYRTGLIPTTKIHADETLDIDAINKLKSIIIPSLGASIIPDNIRRHFARAIFDSSFIYQQQRFGAPIKYSEKEPLQGVYDIRPGRTFDPPPTSRARMAYVLVDTLFELASAPHPETSHSNNDTSRQDTGNTEQTTARVLLSRSISPYLILRCAISLKAYIADQPLRGLMPQPTPARKALLHLLRGMIDLRSEPTAIPAPPIIRTVVMSSGDSGQAGIEHHKKHLEWIYPLVVKALQVAGREKDDGEVLQVLGAVLDQVSNHV</sequence>
<dbReference type="GO" id="GO:0005794">
    <property type="term" value="C:Golgi apparatus"/>
    <property type="evidence" value="ECO:0007669"/>
    <property type="project" value="UniProtKB-ARBA"/>
</dbReference>
<accession>A0A397I5C1</accession>
<keyword evidence="9" id="KW-1185">Reference proteome</keyword>
<dbReference type="OrthoDB" id="294853at2759"/>
<dbReference type="RefSeq" id="XP_026619088.1">
    <property type="nucleotide sequence ID" value="XM_026763287.1"/>
</dbReference>
<comment type="caution">
    <text evidence="8">The sequence shown here is derived from an EMBL/GenBank/DDBJ whole genome shotgun (WGS) entry which is preliminary data.</text>
</comment>
<dbReference type="EMBL" id="NKHU02000001">
    <property type="protein sequence ID" value="RHZ68554.1"/>
    <property type="molecule type" value="Genomic_DNA"/>
</dbReference>
<reference evidence="8" key="1">
    <citation type="submission" date="2018-08" db="EMBL/GenBank/DDBJ databases">
        <title>Draft genome sequence of azole-resistant Aspergillus thermomutatus (Neosartorya pseudofischeri) strain HMR AF 39, isolated from a human nasal aspirate.</title>
        <authorList>
            <person name="Parent-Michaud M."/>
            <person name="Dufresne P.J."/>
            <person name="Fournier E."/>
            <person name="Martineau C."/>
            <person name="Moreira S."/>
            <person name="Perkins V."/>
            <person name="De Repentigny L."/>
            <person name="Dufresne S.F."/>
        </authorList>
    </citation>
    <scope>NUCLEOTIDE SEQUENCE [LARGE SCALE GENOMIC DNA]</scope>
    <source>
        <strain evidence="8">HMR AF 39</strain>
    </source>
</reference>
<feature type="domain" description="Mon2/Sec7/BIG1-like HUS" evidence="5">
    <location>
        <begin position="117"/>
        <end position="271"/>
    </location>
</feature>
<dbReference type="Pfam" id="PF16206">
    <property type="entry name" value="Mon2_C"/>
    <property type="match status" value="1"/>
</dbReference>
<dbReference type="InterPro" id="IPR032817">
    <property type="entry name" value="Mon2_C"/>
</dbReference>
<evidence type="ECO:0000256" key="2">
    <source>
        <dbReference type="ARBA" id="ARBA00022448"/>
    </source>
</evidence>
<feature type="compositionally biased region" description="Polar residues" evidence="4">
    <location>
        <begin position="1509"/>
        <end position="1525"/>
    </location>
</feature>
<dbReference type="SUPFAM" id="SSF48371">
    <property type="entry name" value="ARM repeat"/>
    <property type="match status" value="1"/>
</dbReference>
<evidence type="ECO:0008006" key="10">
    <source>
        <dbReference type="Google" id="ProtNLM"/>
    </source>
</evidence>
<dbReference type="GeneID" id="38131642"/>
<feature type="region of interest" description="Disordered" evidence="4">
    <location>
        <begin position="392"/>
        <end position="423"/>
    </location>
</feature>
<evidence type="ECO:0000313" key="9">
    <source>
        <dbReference type="Proteomes" id="UP000215305"/>
    </source>
</evidence>